<sequence length="62" mass="7777">MYSYILIFLEIRIYQKPNELFCQLRTMLFTFVSFIYRIDKHTHNSFVKLLIFSFTTYNFRTY</sequence>
<evidence type="ECO:0000313" key="1">
    <source>
        <dbReference type="EMBL" id="CEN53706.1"/>
    </source>
</evidence>
<accession>A0A0B7IPC9</accession>
<evidence type="ECO:0000313" key="2">
    <source>
        <dbReference type="Proteomes" id="UP000038200"/>
    </source>
</evidence>
<dbReference type="EMBL" id="CDOL01000243">
    <property type="protein sequence ID" value="CEN53706.1"/>
    <property type="molecule type" value="Genomic_DNA"/>
</dbReference>
<organism evidence="1 2">
    <name type="scientific">Capnocytophaga canis</name>
    <dbReference type="NCBI Taxonomy" id="1848903"/>
    <lineage>
        <taxon>Bacteria</taxon>
        <taxon>Pseudomonadati</taxon>
        <taxon>Bacteroidota</taxon>
        <taxon>Flavobacteriia</taxon>
        <taxon>Flavobacteriales</taxon>
        <taxon>Flavobacteriaceae</taxon>
        <taxon>Capnocytophaga</taxon>
    </lineage>
</organism>
<protein>
    <submittedName>
        <fullName evidence="1">Uncharacterized protein</fullName>
    </submittedName>
</protein>
<dbReference type="Proteomes" id="UP000038200">
    <property type="component" value="Unassembled WGS sequence"/>
</dbReference>
<reference evidence="1 2" key="1">
    <citation type="submission" date="2015-01" db="EMBL/GenBank/DDBJ databases">
        <authorList>
            <person name="Xiang T."/>
            <person name="Song Y."/>
            <person name="Huang L."/>
            <person name="Wang B."/>
            <person name="Wu P."/>
        </authorList>
    </citation>
    <scope>NUCLEOTIDE SEQUENCE [LARGE SCALE GENOMIC DNA]</scope>
    <source>
        <strain evidence="1 2">CcD93</strain>
    </source>
</reference>
<gene>
    <name evidence="1" type="ORF">CCAND93_530008</name>
</gene>
<dbReference type="AlphaFoldDB" id="A0A0B7IPC9"/>
<proteinExistence type="predicted"/>
<name>A0A0B7IPC9_9FLAO</name>